<accession>A0A261F9N1</accession>
<keyword evidence="3 4" id="KW-0732">Signal</keyword>
<keyword evidence="6" id="KW-1185">Reference proteome</keyword>
<protein>
    <submittedName>
        <fullName evidence="5">ABC transporter substrate-binding protein</fullName>
    </submittedName>
</protein>
<evidence type="ECO:0000256" key="2">
    <source>
        <dbReference type="ARBA" id="ARBA00022448"/>
    </source>
</evidence>
<evidence type="ECO:0000256" key="3">
    <source>
        <dbReference type="ARBA" id="ARBA00022729"/>
    </source>
</evidence>
<dbReference type="GO" id="GO:0055052">
    <property type="term" value="C:ATP-binding cassette (ABC) transporter complex, substrate-binding subunit-containing"/>
    <property type="evidence" value="ECO:0007669"/>
    <property type="project" value="TreeGrafter"/>
</dbReference>
<gene>
    <name evidence="5" type="ORF">AEAE_0355</name>
</gene>
<proteinExistence type="inferred from homology"/>
<evidence type="ECO:0000256" key="4">
    <source>
        <dbReference type="SAM" id="SignalP"/>
    </source>
</evidence>
<evidence type="ECO:0000313" key="6">
    <source>
        <dbReference type="Proteomes" id="UP000228976"/>
    </source>
</evidence>
<evidence type="ECO:0000256" key="1">
    <source>
        <dbReference type="ARBA" id="ARBA00008520"/>
    </source>
</evidence>
<dbReference type="EMBL" id="MWWU01000002">
    <property type="protein sequence ID" value="OZG55867.1"/>
    <property type="molecule type" value="Genomic_DNA"/>
</dbReference>
<evidence type="ECO:0000313" key="5">
    <source>
        <dbReference type="EMBL" id="OZG55867.1"/>
    </source>
</evidence>
<dbReference type="SUPFAM" id="SSF53850">
    <property type="entry name" value="Periplasmic binding protein-like II"/>
    <property type="match status" value="1"/>
</dbReference>
<dbReference type="Pfam" id="PF13416">
    <property type="entry name" value="SBP_bac_8"/>
    <property type="match status" value="1"/>
</dbReference>
<organism evidence="5 6">
    <name type="scientific">Aeriscardovia aeriphila</name>
    <dbReference type="NCBI Taxonomy" id="218139"/>
    <lineage>
        <taxon>Bacteria</taxon>
        <taxon>Bacillati</taxon>
        <taxon>Actinomycetota</taxon>
        <taxon>Actinomycetes</taxon>
        <taxon>Bifidobacteriales</taxon>
        <taxon>Bifidobacteriaceae</taxon>
        <taxon>Aeriscardovia</taxon>
    </lineage>
</organism>
<dbReference type="AlphaFoldDB" id="A0A261F9N1"/>
<dbReference type="GO" id="GO:0015768">
    <property type="term" value="P:maltose transport"/>
    <property type="evidence" value="ECO:0007669"/>
    <property type="project" value="TreeGrafter"/>
</dbReference>
<name>A0A261F9N1_9BIFI</name>
<comment type="similarity">
    <text evidence="1">Belongs to the bacterial solute-binding protein 1 family.</text>
</comment>
<dbReference type="Gene3D" id="3.40.190.10">
    <property type="entry name" value="Periplasmic binding protein-like II"/>
    <property type="match status" value="2"/>
</dbReference>
<feature type="signal peptide" evidence="4">
    <location>
        <begin position="1"/>
        <end position="21"/>
    </location>
</feature>
<keyword evidence="2" id="KW-0813">Transport</keyword>
<dbReference type="OrthoDB" id="9764072at2"/>
<comment type="caution">
    <text evidence="5">The sequence shown here is derived from an EMBL/GenBank/DDBJ whole genome shotgun (WGS) entry which is preliminary data.</text>
</comment>
<dbReference type="Proteomes" id="UP000228976">
    <property type="component" value="Unassembled WGS sequence"/>
</dbReference>
<dbReference type="InterPro" id="IPR006059">
    <property type="entry name" value="SBP"/>
</dbReference>
<dbReference type="PANTHER" id="PTHR30061">
    <property type="entry name" value="MALTOSE-BINDING PERIPLASMIC PROTEIN"/>
    <property type="match status" value="1"/>
</dbReference>
<dbReference type="RefSeq" id="WP_094689470.1">
    <property type="nucleotide sequence ID" value="NZ_JACBYZ010000001.1"/>
</dbReference>
<dbReference type="GO" id="GO:0042956">
    <property type="term" value="P:maltodextrin transmembrane transport"/>
    <property type="evidence" value="ECO:0007669"/>
    <property type="project" value="TreeGrafter"/>
</dbReference>
<dbReference type="PROSITE" id="PS51257">
    <property type="entry name" value="PROKAR_LIPOPROTEIN"/>
    <property type="match status" value="1"/>
</dbReference>
<feature type="chain" id="PRO_5038455829" evidence="4">
    <location>
        <begin position="22"/>
        <end position="410"/>
    </location>
</feature>
<sequence>MINSKKIVALLASSAMLVGLAACGNSDAKGGNGGESKDVKLLVWTPQEDQKAGWIQKEEKAFEKAHPEYKITWSNKVVSEGDTGNTVKKDPAAAADVYLFANDQLGALVDSNAIGELADSVAQQVKSDNDQSMVDSVTDNGKLYGVPFTGNTWFMYYNKSKVSEADAKNLNTMMDKAKVSFPIDNSWYMPAFYYANGGSLYGPKGNDGKAGADFGGDKGAAVTKFLAENIANGKLVDDANGSGLAGLANGSVDVIFSGTWDAENVKKALGDNYAAAQLPTVTIDGKEVQMKSFAGSKAVAYNPSSKFQKAAAQFAAFLGSKGAQLDHYEMRGVVPTIKSLLDNDKVKGDIAAKAQADTIANTSVLQPTITEMSNFWDPTQNFGKALVEKSVTPDNAAQKTEDWVNQLNKK</sequence>
<dbReference type="PANTHER" id="PTHR30061:SF50">
    <property type="entry name" value="MALTOSE_MALTODEXTRIN-BINDING PERIPLASMIC PROTEIN"/>
    <property type="match status" value="1"/>
</dbReference>
<dbReference type="GO" id="GO:1901982">
    <property type="term" value="F:maltose binding"/>
    <property type="evidence" value="ECO:0007669"/>
    <property type="project" value="TreeGrafter"/>
</dbReference>
<reference evidence="5 6" key="1">
    <citation type="journal article" date="2017" name="BMC Genomics">
        <title>Comparative genomic and phylogenomic analyses of the Bifidobacteriaceae family.</title>
        <authorList>
            <person name="Lugli G.A."/>
            <person name="Milani C."/>
            <person name="Turroni F."/>
            <person name="Duranti S."/>
            <person name="Mancabelli L."/>
            <person name="Mangifesta M."/>
            <person name="Ferrario C."/>
            <person name="Modesto M."/>
            <person name="Mattarelli P."/>
            <person name="Jiri K."/>
            <person name="van Sinderen D."/>
            <person name="Ventura M."/>
        </authorList>
    </citation>
    <scope>NUCLEOTIDE SEQUENCE [LARGE SCALE GENOMIC DNA]</scope>
    <source>
        <strain evidence="5 6">LMG 21773</strain>
    </source>
</reference>